<accession>A0A3N1CX68</accession>
<dbReference type="SUPFAM" id="SSF46785">
    <property type="entry name" value="Winged helix' DNA-binding domain"/>
    <property type="match status" value="1"/>
</dbReference>
<dbReference type="InterPro" id="IPR039422">
    <property type="entry name" value="MarR/SlyA-like"/>
</dbReference>
<dbReference type="InterPro" id="IPR036388">
    <property type="entry name" value="WH-like_DNA-bd_sf"/>
</dbReference>
<keyword evidence="3" id="KW-1185">Reference proteome</keyword>
<dbReference type="Proteomes" id="UP000272400">
    <property type="component" value="Unassembled WGS sequence"/>
</dbReference>
<comment type="caution">
    <text evidence="2">The sequence shown here is derived from an EMBL/GenBank/DDBJ whole genome shotgun (WGS) entry which is preliminary data.</text>
</comment>
<proteinExistence type="predicted"/>
<feature type="domain" description="HTH marR-type" evidence="1">
    <location>
        <begin position="21"/>
        <end position="157"/>
    </location>
</feature>
<evidence type="ECO:0000259" key="1">
    <source>
        <dbReference type="PROSITE" id="PS50995"/>
    </source>
</evidence>
<dbReference type="GO" id="GO:0006950">
    <property type="term" value="P:response to stress"/>
    <property type="evidence" value="ECO:0007669"/>
    <property type="project" value="TreeGrafter"/>
</dbReference>
<dbReference type="PANTHER" id="PTHR33164">
    <property type="entry name" value="TRANSCRIPTIONAL REGULATOR, MARR FAMILY"/>
    <property type="match status" value="1"/>
</dbReference>
<dbReference type="AlphaFoldDB" id="A0A3N1CX68"/>
<dbReference type="InterPro" id="IPR036390">
    <property type="entry name" value="WH_DNA-bd_sf"/>
</dbReference>
<dbReference type="GO" id="GO:0003700">
    <property type="term" value="F:DNA-binding transcription factor activity"/>
    <property type="evidence" value="ECO:0007669"/>
    <property type="project" value="InterPro"/>
</dbReference>
<evidence type="ECO:0000313" key="3">
    <source>
        <dbReference type="Proteomes" id="UP000272400"/>
    </source>
</evidence>
<reference evidence="2 3" key="1">
    <citation type="submission" date="2018-11" db="EMBL/GenBank/DDBJ databases">
        <title>Sequencing the genomes of 1000 actinobacteria strains.</title>
        <authorList>
            <person name="Klenk H.-P."/>
        </authorList>
    </citation>
    <scope>NUCLEOTIDE SEQUENCE [LARGE SCALE GENOMIC DNA]</scope>
    <source>
        <strain evidence="2 3">DSM 44254</strain>
    </source>
</reference>
<dbReference type="PROSITE" id="PS50995">
    <property type="entry name" value="HTH_MARR_2"/>
    <property type="match status" value="1"/>
</dbReference>
<protein>
    <submittedName>
        <fullName evidence="2">MarR family transcriptional regulator</fullName>
    </submittedName>
</protein>
<dbReference type="SMART" id="SM00347">
    <property type="entry name" value="HTH_MARR"/>
    <property type="match status" value="1"/>
</dbReference>
<evidence type="ECO:0000313" key="2">
    <source>
        <dbReference type="EMBL" id="ROO85318.1"/>
    </source>
</evidence>
<dbReference type="Pfam" id="PF12802">
    <property type="entry name" value="MarR_2"/>
    <property type="match status" value="1"/>
</dbReference>
<sequence length="172" mass="19241">MTEHVRPEAGGDGVRWLTPDQRLAWLDMVRVITTLPASLDAQLAQDAGLSFFEYHVLSMLSELPDRTLRMSRLAQLTSSSLSRLSNVVKRLEARGLVRREPDPDDRRATRAVITDEGVRLIEEAAPAHVAHVRELLIDALSPAQLAQLHEAQQRVLARLDPTAATRPEWLDT</sequence>
<dbReference type="PANTHER" id="PTHR33164:SF99">
    <property type="entry name" value="MARR FAMILY REGULATORY PROTEIN"/>
    <property type="match status" value="1"/>
</dbReference>
<dbReference type="Gene3D" id="1.10.10.10">
    <property type="entry name" value="Winged helix-like DNA-binding domain superfamily/Winged helix DNA-binding domain"/>
    <property type="match status" value="1"/>
</dbReference>
<organism evidence="2 3">
    <name type="scientific">Actinocorallia herbida</name>
    <dbReference type="NCBI Taxonomy" id="58109"/>
    <lineage>
        <taxon>Bacteria</taxon>
        <taxon>Bacillati</taxon>
        <taxon>Actinomycetota</taxon>
        <taxon>Actinomycetes</taxon>
        <taxon>Streptosporangiales</taxon>
        <taxon>Thermomonosporaceae</taxon>
        <taxon>Actinocorallia</taxon>
    </lineage>
</organism>
<dbReference type="RefSeq" id="WP_246052756.1">
    <property type="nucleotide sequence ID" value="NZ_RJKE01000001.1"/>
</dbReference>
<dbReference type="EMBL" id="RJKE01000001">
    <property type="protein sequence ID" value="ROO85318.1"/>
    <property type="molecule type" value="Genomic_DNA"/>
</dbReference>
<name>A0A3N1CX68_9ACTN</name>
<gene>
    <name evidence="2" type="ORF">EDD29_2860</name>
</gene>
<dbReference type="InterPro" id="IPR000835">
    <property type="entry name" value="HTH_MarR-typ"/>
</dbReference>